<accession>A0ABP4DS99</accession>
<organism evidence="2 3">
    <name type="scientific">Kitasatospora nipponensis</name>
    <dbReference type="NCBI Taxonomy" id="258049"/>
    <lineage>
        <taxon>Bacteria</taxon>
        <taxon>Bacillati</taxon>
        <taxon>Actinomycetota</taxon>
        <taxon>Actinomycetes</taxon>
        <taxon>Kitasatosporales</taxon>
        <taxon>Streptomycetaceae</taxon>
        <taxon>Kitasatospora</taxon>
    </lineage>
</organism>
<comment type="caution">
    <text evidence="2">The sequence shown here is derived from an EMBL/GenBank/DDBJ whole genome shotgun (WGS) entry which is preliminary data.</text>
</comment>
<evidence type="ECO:0000313" key="3">
    <source>
        <dbReference type="Proteomes" id="UP001500037"/>
    </source>
</evidence>
<name>A0ABP4DS99_9ACTN</name>
<feature type="region of interest" description="Disordered" evidence="1">
    <location>
        <begin position="1"/>
        <end position="21"/>
    </location>
</feature>
<evidence type="ECO:0000313" key="2">
    <source>
        <dbReference type="EMBL" id="GAA1069384.1"/>
    </source>
</evidence>
<reference evidence="3" key="1">
    <citation type="journal article" date="2019" name="Int. J. Syst. Evol. Microbiol.">
        <title>The Global Catalogue of Microorganisms (GCM) 10K type strain sequencing project: providing services to taxonomists for standard genome sequencing and annotation.</title>
        <authorList>
            <consortium name="The Broad Institute Genomics Platform"/>
            <consortium name="The Broad Institute Genome Sequencing Center for Infectious Disease"/>
            <person name="Wu L."/>
            <person name="Ma J."/>
        </authorList>
    </citation>
    <scope>NUCLEOTIDE SEQUENCE [LARGE SCALE GENOMIC DNA]</scope>
    <source>
        <strain evidence="3">JCM 13004</strain>
    </source>
</reference>
<dbReference type="EMBL" id="BAAALF010000329">
    <property type="protein sequence ID" value="GAA1069384.1"/>
    <property type="molecule type" value="Genomic_DNA"/>
</dbReference>
<keyword evidence="3" id="KW-1185">Reference proteome</keyword>
<dbReference type="Proteomes" id="UP001500037">
    <property type="component" value="Unassembled WGS sequence"/>
</dbReference>
<protein>
    <submittedName>
        <fullName evidence="2">Uncharacterized protein</fullName>
    </submittedName>
</protein>
<gene>
    <name evidence="2" type="ORF">GCM10009665_76710</name>
</gene>
<proteinExistence type="predicted"/>
<sequence length="51" mass="5313">MRADGAGSGCEDAGMGTELRRPALRDASEAVGDFGWRLVLGTLQGHVTRPA</sequence>
<evidence type="ECO:0000256" key="1">
    <source>
        <dbReference type="SAM" id="MobiDB-lite"/>
    </source>
</evidence>